<evidence type="ECO:0000313" key="1">
    <source>
        <dbReference type="EMBL" id="CAG8770111.1"/>
    </source>
</evidence>
<proteinExistence type="predicted"/>
<accession>A0A9N9NXM5</accession>
<dbReference type="OrthoDB" id="2437346at2759"/>
<dbReference type="Gene3D" id="1.10.10.1010">
    <property type="entry name" value="Intein homing endonuclease, domain IV"/>
    <property type="match status" value="1"/>
</dbReference>
<organism evidence="1 2">
    <name type="scientific">Cetraspora pellucida</name>
    <dbReference type="NCBI Taxonomy" id="1433469"/>
    <lineage>
        <taxon>Eukaryota</taxon>
        <taxon>Fungi</taxon>
        <taxon>Fungi incertae sedis</taxon>
        <taxon>Mucoromycota</taxon>
        <taxon>Glomeromycotina</taxon>
        <taxon>Glomeromycetes</taxon>
        <taxon>Diversisporales</taxon>
        <taxon>Gigasporaceae</taxon>
        <taxon>Cetraspora</taxon>
    </lineage>
</organism>
<keyword evidence="2" id="KW-1185">Reference proteome</keyword>
<name>A0A9N9NXM5_9GLOM</name>
<dbReference type="EMBL" id="CAJVQA010021652">
    <property type="protein sequence ID" value="CAG8770111.1"/>
    <property type="molecule type" value="Genomic_DNA"/>
</dbReference>
<comment type="caution">
    <text evidence="1">The sequence shown here is derived from an EMBL/GenBank/DDBJ whole genome shotgun (WGS) entry which is preliminary data.</text>
</comment>
<reference evidence="1" key="1">
    <citation type="submission" date="2021-06" db="EMBL/GenBank/DDBJ databases">
        <authorList>
            <person name="Kallberg Y."/>
            <person name="Tangrot J."/>
            <person name="Rosling A."/>
        </authorList>
    </citation>
    <scope>NUCLEOTIDE SEQUENCE</scope>
    <source>
        <strain evidence="1">FL966</strain>
    </source>
</reference>
<gene>
    <name evidence="1" type="ORF">CPELLU_LOCUS15825</name>
</gene>
<evidence type="ECO:0000313" key="2">
    <source>
        <dbReference type="Proteomes" id="UP000789759"/>
    </source>
</evidence>
<sequence length="118" mass="13971">MNKDYQNDKIEMTDLSENSPRVIDMEFDIDEQLLERLRKICPTLYGMCEECQQPNTDESWFSKAIWTDGPIVKWDIKKGEWKRIGAQPVIFKRLNNSKIISQKFLDEVKIYQNVILIA</sequence>
<protein>
    <submittedName>
        <fullName evidence="1">4104_t:CDS:1</fullName>
    </submittedName>
</protein>
<dbReference type="Proteomes" id="UP000789759">
    <property type="component" value="Unassembled WGS sequence"/>
</dbReference>
<dbReference type="AlphaFoldDB" id="A0A9N9NXM5"/>